<accession>A0A397AAN7</accession>
<evidence type="ECO:0000313" key="1">
    <source>
        <dbReference type="EMBL" id="RHY04883.1"/>
    </source>
</evidence>
<dbReference type="AlphaFoldDB" id="A0A397AAN7"/>
<reference evidence="1 2" key="1">
    <citation type="submission" date="2018-08" db="EMBL/GenBank/DDBJ databases">
        <title>Aphanomyces genome sequencing and annotation.</title>
        <authorList>
            <person name="Minardi D."/>
            <person name="Oidtmann B."/>
            <person name="Van Der Giezen M."/>
            <person name="Studholme D.J."/>
        </authorList>
    </citation>
    <scope>NUCLEOTIDE SEQUENCE [LARGE SCALE GENOMIC DNA]</scope>
    <source>
        <strain evidence="1 2">Kv</strain>
    </source>
</reference>
<proteinExistence type="predicted"/>
<evidence type="ECO:0000313" key="2">
    <source>
        <dbReference type="Proteomes" id="UP000265427"/>
    </source>
</evidence>
<name>A0A397AAN7_APHAT</name>
<comment type="caution">
    <text evidence="1">The sequence shown here is derived from an EMBL/GenBank/DDBJ whole genome shotgun (WGS) entry which is preliminary data.</text>
</comment>
<sequence length="367" mass="40263">MMCSSGDAPTTPQSSVVVVAAAAAPGEPSSRSNAKKAIIKVVPNRKRFHGAGISLNQAAQASLIHPPPPASTTKRPRTTAIHLDSKADVESKLVMAVSGGSGSHSTTDKFLRKATRRAVAHQYDMTLANARLKAAWSTKFTVQVLAHGRMKVRFLAGVRAWREEEVDCLQPTELRTALKVFWSLARLYDGDVGRGLQTLLPDEDWSFLDTRTRMLSAKALEAQPDDEVLGVVQGDMEVAQRLDAVGMKSRKALANADADALFSTWRRTCPRHVTTLDALESIVQEARRYELDECMQQHVLQDAPHGVLAALEAAKLATPHDLARTPADLIVRELEMFHVTEAVVATWQALANDAMEMSPWMEDWRSV</sequence>
<gene>
    <name evidence="1" type="ORF">DYB36_002438</name>
</gene>
<protein>
    <submittedName>
        <fullName evidence="1">Uncharacterized protein</fullName>
    </submittedName>
</protein>
<dbReference type="VEuPathDB" id="FungiDB:H257_11510"/>
<dbReference type="EMBL" id="QUSZ01006703">
    <property type="protein sequence ID" value="RHY04883.1"/>
    <property type="molecule type" value="Genomic_DNA"/>
</dbReference>
<organism evidence="1 2">
    <name type="scientific">Aphanomyces astaci</name>
    <name type="common">Crayfish plague agent</name>
    <dbReference type="NCBI Taxonomy" id="112090"/>
    <lineage>
        <taxon>Eukaryota</taxon>
        <taxon>Sar</taxon>
        <taxon>Stramenopiles</taxon>
        <taxon>Oomycota</taxon>
        <taxon>Saprolegniomycetes</taxon>
        <taxon>Saprolegniales</taxon>
        <taxon>Verrucalvaceae</taxon>
        <taxon>Aphanomyces</taxon>
    </lineage>
</organism>
<dbReference type="Proteomes" id="UP000265427">
    <property type="component" value="Unassembled WGS sequence"/>
</dbReference>